<evidence type="ECO:0000313" key="4">
    <source>
        <dbReference type="Proteomes" id="UP000594042"/>
    </source>
</evidence>
<organism evidence="3 4">
    <name type="scientific">Coprobacter secundus subsp. similis</name>
    <dbReference type="NCBI Taxonomy" id="2751153"/>
    <lineage>
        <taxon>Bacteria</taxon>
        <taxon>Pseudomonadati</taxon>
        <taxon>Bacteroidota</taxon>
        <taxon>Bacteroidia</taxon>
        <taxon>Bacteroidales</taxon>
        <taxon>Barnesiellaceae</taxon>
        <taxon>Coprobacter</taxon>
    </lineage>
</organism>
<reference evidence="4" key="1">
    <citation type="submission" date="2020-07" db="EMBL/GenBank/DDBJ databases">
        <title>Complete genome sequencing of Coprobacter sp. strain 2CBH44.</title>
        <authorList>
            <person name="Sakamoto M."/>
            <person name="Murakami T."/>
            <person name="Mori H."/>
        </authorList>
    </citation>
    <scope>NUCLEOTIDE SEQUENCE [LARGE SCALE GENOMIC DNA]</scope>
    <source>
        <strain evidence="4">2CBH44</strain>
    </source>
</reference>
<dbReference type="AlphaFoldDB" id="A0A7G1HVA4"/>
<feature type="transmembrane region" description="Helical" evidence="1">
    <location>
        <begin position="206"/>
        <end position="224"/>
    </location>
</feature>
<accession>A0A7G1HVA4</accession>
<keyword evidence="1" id="KW-0812">Transmembrane</keyword>
<dbReference type="Pfam" id="PF18935">
    <property type="entry name" value="DUF5683"/>
    <property type="match status" value="1"/>
</dbReference>
<evidence type="ECO:0000256" key="1">
    <source>
        <dbReference type="SAM" id="Phobius"/>
    </source>
</evidence>
<evidence type="ECO:0000259" key="2">
    <source>
        <dbReference type="Pfam" id="PF18935"/>
    </source>
</evidence>
<feature type="domain" description="DUF5683" evidence="2">
    <location>
        <begin position="100"/>
        <end position="264"/>
    </location>
</feature>
<dbReference type="Proteomes" id="UP000594042">
    <property type="component" value="Chromosome"/>
</dbReference>
<dbReference type="InterPro" id="IPR043738">
    <property type="entry name" value="DUF5683"/>
</dbReference>
<proteinExistence type="predicted"/>
<protein>
    <recommendedName>
        <fullName evidence="2">DUF5683 domain-containing protein</fullName>
    </recommendedName>
</protein>
<dbReference type="RefSeq" id="WP_200754720.1">
    <property type="nucleotide sequence ID" value="NZ_AP023322.1"/>
</dbReference>
<evidence type="ECO:0000313" key="3">
    <source>
        <dbReference type="EMBL" id="BCI63616.1"/>
    </source>
</evidence>
<keyword evidence="1" id="KW-1133">Transmembrane helix</keyword>
<dbReference type="EMBL" id="AP023322">
    <property type="protein sequence ID" value="BCI63616.1"/>
    <property type="molecule type" value="Genomic_DNA"/>
</dbReference>
<feature type="transmembrane region" description="Helical" evidence="1">
    <location>
        <begin position="16"/>
        <end position="38"/>
    </location>
</feature>
<gene>
    <name evidence="3" type="ORF">Cop2CBH44_19690</name>
</gene>
<sequence length="264" mass="30699">MISKIKINISLYRSVYFRWACILICCFVVELVTASLIVQPDTLPVIEDVPMDTLSMTVDSLGRVTFADIKTDTIQIETKKTKFKKLKDWEPIPDSLVFNPDPMKAVWYSALCPGLGQIYNRRYWKLPIVIGGYMGLIYATSWNGRYYTDYSNAYRDIMDSDPTTNSFINFLPYNRRNDSQYIEEHMDWLKGVMKRKKDFYRRNRDLCIISMVGLYIVSMIDAYVDAQLYHFDITPDITMHLLPAVLEPTPFSRTSLGMQCAITF</sequence>
<name>A0A7G1HVA4_9BACT</name>
<keyword evidence="1" id="KW-0472">Membrane</keyword>
<dbReference type="KEGG" id="copr:Cop2CBH44_19690"/>
<keyword evidence="4" id="KW-1185">Reference proteome</keyword>